<comment type="caution">
    <text evidence="1">The sequence shown here is derived from an EMBL/GenBank/DDBJ whole genome shotgun (WGS) entry which is preliminary data.</text>
</comment>
<evidence type="ECO:0000313" key="2">
    <source>
        <dbReference type="Proteomes" id="UP000801492"/>
    </source>
</evidence>
<proteinExistence type="predicted"/>
<dbReference type="EMBL" id="VTPC01000607">
    <property type="protein sequence ID" value="KAF2905076.1"/>
    <property type="molecule type" value="Genomic_DNA"/>
</dbReference>
<reference evidence="1" key="1">
    <citation type="submission" date="2019-08" db="EMBL/GenBank/DDBJ databases">
        <title>The genome of the North American firefly Photinus pyralis.</title>
        <authorList>
            <consortium name="Photinus pyralis genome working group"/>
            <person name="Fallon T.R."/>
            <person name="Sander Lower S.E."/>
            <person name="Weng J.-K."/>
        </authorList>
    </citation>
    <scope>NUCLEOTIDE SEQUENCE</scope>
    <source>
        <strain evidence="1">TRF0915ILg1</strain>
        <tissue evidence="1">Whole body</tissue>
    </source>
</reference>
<protein>
    <submittedName>
        <fullName evidence="1">Uncharacterized protein</fullName>
    </submittedName>
</protein>
<dbReference type="AlphaFoldDB" id="A0A8K0DKN5"/>
<dbReference type="Proteomes" id="UP000801492">
    <property type="component" value="Unassembled WGS sequence"/>
</dbReference>
<name>A0A8K0DKN5_IGNLU</name>
<organism evidence="1 2">
    <name type="scientific">Ignelater luminosus</name>
    <name type="common">Cucubano</name>
    <name type="synonym">Pyrophorus luminosus</name>
    <dbReference type="NCBI Taxonomy" id="2038154"/>
    <lineage>
        <taxon>Eukaryota</taxon>
        <taxon>Metazoa</taxon>
        <taxon>Ecdysozoa</taxon>
        <taxon>Arthropoda</taxon>
        <taxon>Hexapoda</taxon>
        <taxon>Insecta</taxon>
        <taxon>Pterygota</taxon>
        <taxon>Neoptera</taxon>
        <taxon>Endopterygota</taxon>
        <taxon>Coleoptera</taxon>
        <taxon>Polyphaga</taxon>
        <taxon>Elateriformia</taxon>
        <taxon>Elateroidea</taxon>
        <taxon>Elateridae</taxon>
        <taxon>Agrypninae</taxon>
        <taxon>Pyrophorini</taxon>
        <taxon>Ignelater</taxon>
    </lineage>
</organism>
<accession>A0A8K0DKN5</accession>
<sequence length="150" mass="16570">MSLDTLLSIDDHLTEEPRCHVCNEYGHKALQCTGKPKNQECTLCGDIEIPKCSGRVHVRSARDSFYCKDCAEFLRSLSRTNLVDLGTIEILTPNMSGVEFVSAAASKDSCDPSTKHSRSERVSASNTTDIPNTVTCIKSHFNFNICPSRL</sequence>
<evidence type="ECO:0000313" key="1">
    <source>
        <dbReference type="EMBL" id="KAF2905076.1"/>
    </source>
</evidence>
<keyword evidence="2" id="KW-1185">Reference proteome</keyword>
<gene>
    <name evidence="1" type="ORF">ILUMI_01104</name>
</gene>